<keyword evidence="1" id="KW-0802">TPR repeat</keyword>
<dbReference type="Gene3D" id="3.40.50.2000">
    <property type="entry name" value="Glycogen Phosphorylase B"/>
    <property type="match status" value="1"/>
</dbReference>
<dbReference type="PROSITE" id="PS50005">
    <property type="entry name" value="TPR"/>
    <property type="match status" value="9"/>
</dbReference>
<dbReference type="InterPro" id="IPR011990">
    <property type="entry name" value="TPR-like_helical_dom_sf"/>
</dbReference>
<dbReference type="eggNOG" id="COG0457">
    <property type="taxonomic scope" value="Bacteria"/>
</dbReference>
<dbReference type="Proteomes" id="UP000030652">
    <property type="component" value="Unassembled WGS sequence"/>
</dbReference>
<dbReference type="GO" id="GO:0016757">
    <property type="term" value="F:glycosyltransferase activity"/>
    <property type="evidence" value="ECO:0007669"/>
    <property type="project" value="InterPro"/>
</dbReference>
<feature type="repeat" description="TPR" evidence="1">
    <location>
        <begin position="313"/>
        <end position="346"/>
    </location>
</feature>
<dbReference type="PROSITE" id="PS50293">
    <property type="entry name" value="TPR_REGION"/>
    <property type="match status" value="5"/>
</dbReference>
<organism evidence="2 3">
    <name type="scientific">Candidatus Scalindua brodae</name>
    <dbReference type="NCBI Taxonomy" id="237368"/>
    <lineage>
        <taxon>Bacteria</taxon>
        <taxon>Pseudomonadati</taxon>
        <taxon>Planctomycetota</taxon>
        <taxon>Candidatus Brocadiia</taxon>
        <taxon>Candidatus Brocadiales</taxon>
        <taxon>Candidatus Scalinduaceae</taxon>
        <taxon>Candidatus Scalindua</taxon>
    </lineage>
</organism>
<reference evidence="2 3" key="1">
    <citation type="submission" date="2014-10" db="EMBL/GenBank/DDBJ databases">
        <title>Draft genome of anammox bacterium scalindua brodae, obtained using differential coverage binning of sequence data from two enrichment reactors.</title>
        <authorList>
            <person name="Speth D.R."/>
            <person name="Russ L."/>
            <person name="Kartal B."/>
            <person name="Op den Camp H.J."/>
            <person name="Dutilh B.E."/>
            <person name="Jetten M.S."/>
        </authorList>
    </citation>
    <scope>NUCLEOTIDE SEQUENCE [LARGE SCALE GENOMIC DNA]</scope>
    <source>
        <strain evidence="2">RU1</strain>
    </source>
</reference>
<dbReference type="PATRIC" id="fig|237368.3.peg.2498"/>
<dbReference type="PANTHER" id="PTHR44809">
    <property type="match status" value="1"/>
</dbReference>
<feature type="repeat" description="TPR" evidence="1">
    <location>
        <begin position="279"/>
        <end position="312"/>
    </location>
</feature>
<dbReference type="InterPro" id="IPR002201">
    <property type="entry name" value="Glyco_trans_9"/>
</dbReference>
<name>A0A0B0EFR9_9BACT</name>
<dbReference type="PANTHER" id="PTHR44809:SF1">
    <property type="entry name" value="PROTEIN O-MANNOSYL-TRANSFERASE TMTC1"/>
    <property type="match status" value="1"/>
</dbReference>
<proteinExistence type="predicted"/>
<feature type="repeat" description="TPR" evidence="1">
    <location>
        <begin position="143"/>
        <end position="176"/>
    </location>
</feature>
<dbReference type="SUPFAM" id="SSF48452">
    <property type="entry name" value="TPR-like"/>
    <property type="match status" value="2"/>
</dbReference>
<dbReference type="AlphaFoldDB" id="A0A0B0EFR9"/>
<dbReference type="SMART" id="SM00028">
    <property type="entry name" value="TPR"/>
    <property type="match status" value="10"/>
</dbReference>
<dbReference type="InterPro" id="IPR052943">
    <property type="entry name" value="TMTC_O-mannosyl-trnsfr"/>
</dbReference>
<feature type="repeat" description="TPR" evidence="1">
    <location>
        <begin position="41"/>
        <end position="74"/>
    </location>
</feature>
<dbReference type="EMBL" id="JRYO01000161">
    <property type="protein sequence ID" value="KHE91942.1"/>
    <property type="molecule type" value="Genomic_DNA"/>
</dbReference>
<dbReference type="SUPFAM" id="SSF53756">
    <property type="entry name" value="UDP-Glycosyltransferase/glycogen phosphorylase"/>
    <property type="match status" value="1"/>
</dbReference>
<feature type="repeat" description="TPR" evidence="1">
    <location>
        <begin position="245"/>
        <end position="278"/>
    </location>
</feature>
<feature type="repeat" description="TPR" evidence="1">
    <location>
        <begin position="75"/>
        <end position="108"/>
    </location>
</feature>
<feature type="repeat" description="TPR" evidence="1">
    <location>
        <begin position="177"/>
        <end position="210"/>
    </location>
</feature>
<evidence type="ECO:0000313" key="3">
    <source>
        <dbReference type="Proteomes" id="UP000030652"/>
    </source>
</evidence>
<evidence type="ECO:0000256" key="1">
    <source>
        <dbReference type="PROSITE-ProRule" id="PRU00339"/>
    </source>
</evidence>
<dbReference type="InterPro" id="IPR019734">
    <property type="entry name" value="TPR_rpt"/>
</dbReference>
<feature type="repeat" description="TPR" evidence="1">
    <location>
        <begin position="211"/>
        <end position="244"/>
    </location>
</feature>
<evidence type="ECO:0000313" key="2">
    <source>
        <dbReference type="EMBL" id="KHE91942.1"/>
    </source>
</evidence>
<dbReference type="Gene3D" id="1.25.40.10">
    <property type="entry name" value="Tetratricopeptide repeat domain"/>
    <property type="match status" value="5"/>
</dbReference>
<accession>A0A0B0EFR9</accession>
<gene>
    <name evidence="2" type="ORF">SCABRO_02316</name>
</gene>
<feature type="repeat" description="TPR" evidence="1">
    <location>
        <begin position="109"/>
        <end position="142"/>
    </location>
</feature>
<sequence length="665" mass="74134">MTKLLNNNTELQEALKLHQGGDLAGASILYNKILDEQPDNIETISLLGTLNLQAGNLDAACVLLKKSTELKPDNAIAHGNLGSALHASGRFEEAMYSHKRAIELKPDYVEAYYNLGSTLQALNLPDEAIVIYKLAIDLNPDDAEIHNNLGNALRKSGKPDEALNSYRKASMLRPHDAEIYCNLGAVSQGLGNLDKAILNYKRAISLMPDNAKAHNNLGTALKKQFRLEEAVKSYNRAIELSPDYAEAYNNLGNTLQSLNRLDEAITSYRTAITIKPHFAEAHYNCGNARKEQKKFEEAFVSFKRAITIKPDYAEAHNNLGITFQERGEFVEAAACYSRAIELKPDYADAHFNRSLMSLLKGRFKNGWQEYEWRLHTQGYAHRTFQQPVWDGSSLNGKTILIHTEQGMGDNIQFVRYLPMVQARGGRVIFECLPALVHLLKNCAGIDAIILKDPSGKLSEQFDVHSHLLSIPSILDTGADTIPSSVPYITPDSMRVMKWRDRLGVHDKSTKIGLAWASSPDNKELCHKKSCKLNYFEAISGIPDLSFYSLQKGPASAEIHNAPKSMKIINLDNELNDFADTAAVIANLDAVISVDTSVAHLAGAIGKPVWTLLPFVPDWRWQLERDDSPWYPSMRLFRQTKLYDWDGVFERVAKSLSGFSVCNANS</sequence>
<protein>
    <submittedName>
        <fullName evidence="2">Peptidase</fullName>
    </submittedName>
</protein>
<comment type="caution">
    <text evidence="2">The sequence shown here is derived from an EMBL/GenBank/DDBJ whole genome shotgun (WGS) entry which is preliminary data.</text>
</comment>
<dbReference type="Pfam" id="PF01075">
    <property type="entry name" value="Glyco_transf_9"/>
    <property type="match status" value="1"/>
</dbReference>
<dbReference type="Pfam" id="PF13414">
    <property type="entry name" value="TPR_11"/>
    <property type="match status" value="4"/>
</dbReference>